<evidence type="ECO:0000313" key="2">
    <source>
        <dbReference type="Proteomes" id="UP001180020"/>
    </source>
</evidence>
<protein>
    <recommendedName>
        <fullName evidence="3">GP-PDE domain-containing protein</fullName>
    </recommendedName>
</protein>
<reference evidence="1" key="1">
    <citation type="journal article" date="2023" name="Nat. Commun.">
        <title>Diploid and tetraploid genomes of Acorus and the evolution of monocots.</title>
        <authorList>
            <person name="Ma L."/>
            <person name="Liu K.W."/>
            <person name="Li Z."/>
            <person name="Hsiao Y.Y."/>
            <person name="Qi Y."/>
            <person name="Fu T."/>
            <person name="Tang G.D."/>
            <person name="Zhang D."/>
            <person name="Sun W.H."/>
            <person name="Liu D.K."/>
            <person name="Li Y."/>
            <person name="Chen G.Z."/>
            <person name="Liu X.D."/>
            <person name="Liao X.Y."/>
            <person name="Jiang Y.T."/>
            <person name="Yu X."/>
            <person name="Hao Y."/>
            <person name="Huang J."/>
            <person name="Zhao X.W."/>
            <person name="Ke S."/>
            <person name="Chen Y.Y."/>
            <person name="Wu W.L."/>
            <person name="Hsu J.L."/>
            <person name="Lin Y.F."/>
            <person name="Huang M.D."/>
            <person name="Li C.Y."/>
            <person name="Huang L."/>
            <person name="Wang Z.W."/>
            <person name="Zhao X."/>
            <person name="Zhong W.Y."/>
            <person name="Peng D.H."/>
            <person name="Ahmad S."/>
            <person name="Lan S."/>
            <person name="Zhang J.S."/>
            <person name="Tsai W.C."/>
            <person name="Van de Peer Y."/>
            <person name="Liu Z.J."/>
        </authorList>
    </citation>
    <scope>NUCLEOTIDE SEQUENCE</scope>
    <source>
        <strain evidence="1">CP</strain>
    </source>
</reference>
<evidence type="ECO:0000313" key="1">
    <source>
        <dbReference type="EMBL" id="KAK1297104.1"/>
    </source>
</evidence>
<accession>A0AAV9D877</accession>
<organism evidence="1 2">
    <name type="scientific">Acorus calamus</name>
    <name type="common">Sweet flag</name>
    <dbReference type="NCBI Taxonomy" id="4465"/>
    <lineage>
        <taxon>Eukaryota</taxon>
        <taxon>Viridiplantae</taxon>
        <taxon>Streptophyta</taxon>
        <taxon>Embryophyta</taxon>
        <taxon>Tracheophyta</taxon>
        <taxon>Spermatophyta</taxon>
        <taxon>Magnoliopsida</taxon>
        <taxon>Liliopsida</taxon>
        <taxon>Acoraceae</taxon>
        <taxon>Acorus</taxon>
    </lineage>
</organism>
<dbReference type="AlphaFoldDB" id="A0AAV9D877"/>
<comment type="caution">
    <text evidence="1">The sequence shown here is derived from an EMBL/GenBank/DDBJ whole genome shotgun (WGS) entry which is preliminary data.</text>
</comment>
<dbReference type="Proteomes" id="UP001180020">
    <property type="component" value="Unassembled WGS sequence"/>
</dbReference>
<keyword evidence="2" id="KW-1185">Reference proteome</keyword>
<sequence length="73" mass="8385">MRILTTSRNTSLGLDREKTRWCPPRTHLTTPTGLIAKAHSRDLQVHPYVDGLFTDFTGSLHRFQEWTDSSRSS</sequence>
<proteinExistence type="predicted"/>
<evidence type="ECO:0008006" key="3">
    <source>
        <dbReference type="Google" id="ProtNLM"/>
    </source>
</evidence>
<dbReference type="EMBL" id="JAUJYO010000015">
    <property type="protein sequence ID" value="KAK1297104.1"/>
    <property type="molecule type" value="Genomic_DNA"/>
</dbReference>
<gene>
    <name evidence="1" type="ORF">QJS10_CPB15g01421</name>
</gene>
<name>A0AAV9D877_ACOCL</name>
<reference evidence="1" key="2">
    <citation type="submission" date="2023-06" db="EMBL/GenBank/DDBJ databases">
        <authorList>
            <person name="Ma L."/>
            <person name="Liu K.-W."/>
            <person name="Li Z."/>
            <person name="Hsiao Y.-Y."/>
            <person name="Qi Y."/>
            <person name="Fu T."/>
            <person name="Tang G."/>
            <person name="Zhang D."/>
            <person name="Sun W.-H."/>
            <person name="Liu D.-K."/>
            <person name="Li Y."/>
            <person name="Chen G.-Z."/>
            <person name="Liu X.-D."/>
            <person name="Liao X.-Y."/>
            <person name="Jiang Y.-T."/>
            <person name="Yu X."/>
            <person name="Hao Y."/>
            <person name="Huang J."/>
            <person name="Zhao X.-W."/>
            <person name="Ke S."/>
            <person name="Chen Y.-Y."/>
            <person name="Wu W.-L."/>
            <person name="Hsu J.-L."/>
            <person name="Lin Y.-F."/>
            <person name="Huang M.-D."/>
            <person name="Li C.-Y."/>
            <person name="Huang L."/>
            <person name="Wang Z.-W."/>
            <person name="Zhao X."/>
            <person name="Zhong W.-Y."/>
            <person name="Peng D.-H."/>
            <person name="Ahmad S."/>
            <person name="Lan S."/>
            <person name="Zhang J.-S."/>
            <person name="Tsai W.-C."/>
            <person name="Van De Peer Y."/>
            <person name="Liu Z.-J."/>
        </authorList>
    </citation>
    <scope>NUCLEOTIDE SEQUENCE</scope>
    <source>
        <strain evidence="1">CP</strain>
        <tissue evidence="1">Leaves</tissue>
    </source>
</reference>